<name>A0ABY9SJ83_9PSED</name>
<protein>
    <submittedName>
        <fullName evidence="1">Uncharacterized protein</fullName>
    </submittedName>
</protein>
<dbReference type="Proteomes" id="UP001258940">
    <property type="component" value="Chromosome"/>
</dbReference>
<accession>A0ABY9SJ83</accession>
<evidence type="ECO:0000313" key="1">
    <source>
        <dbReference type="EMBL" id="WMY83658.1"/>
    </source>
</evidence>
<keyword evidence="2" id="KW-1185">Reference proteome</keyword>
<dbReference type="EMBL" id="CP127845">
    <property type="protein sequence ID" value="WMY83658.1"/>
    <property type="molecule type" value="Genomic_DNA"/>
</dbReference>
<organism evidence="1 2">
    <name type="scientific">Pseudomonas shirazica</name>
    <dbReference type="NCBI Taxonomy" id="1940636"/>
    <lineage>
        <taxon>Bacteria</taxon>
        <taxon>Pseudomonadati</taxon>
        <taxon>Pseudomonadota</taxon>
        <taxon>Gammaproteobacteria</taxon>
        <taxon>Pseudomonadales</taxon>
        <taxon>Pseudomonadaceae</taxon>
        <taxon>Pseudomonas</taxon>
    </lineage>
</organism>
<gene>
    <name evidence="1" type="ORF">QR297_16975</name>
</gene>
<reference evidence="1 2" key="1">
    <citation type="journal article" date="2023" name="J Bioinform Genom">
        <title>Complete genome sequence of the bacterium Pseudomonas shirazica hy376 from natural waters of algiers.</title>
        <authorList>
            <person name="Haffaressas Y."/>
            <person name="Seghouani N."/>
            <person name="Arzamasceva V.O."/>
            <person name="Tepeeva A.N."/>
            <person name="Vasilenko O.V."/>
        </authorList>
    </citation>
    <scope>NUCLEOTIDE SEQUENCE [LARGE SCALE GENOMIC DNA]</scope>
    <source>
        <strain evidence="1 2">HY376</strain>
    </source>
</reference>
<proteinExistence type="predicted"/>
<sequence length="68" mass="7352">MEDKIASTADALELLVMNQTALRAAIEEVSTWIRQRGSVNTHDNVMVALQALDTNAGAIASAIERLRS</sequence>
<evidence type="ECO:0000313" key="2">
    <source>
        <dbReference type="Proteomes" id="UP001258940"/>
    </source>
</evidence>
<dbReference type="RefSeq" id="WP_309668821.1">
    <property type="nucleotide sequence ID" value="NZ_CP127845.1"/>
</dbReference>